<reference evidence="1" key="1">
    <citation type="journal article" date="2014" name="Int. J. Syst. Evol. Microbiol.">
        <title>Complete genome sequence of Corynebacterium casei LMG S-19264T (=DSM 44701T), isolated from a smear-ripened cheese.</title>
        <authorList>
            <consortium name="US DOE Joint Genome Institute (JGI-PGF)"/>
            <person name="Walter F."/>
            <person name="Albersmeier A."/>
            <person name="Kalinowski J."/>
            <person name="Ruckert C."/>
        </authorList>
    </citation>
    <scope>NUCLEOTIDE SEQUENCE</scope>
    <source>
        <strain evidence="1">CGMCC 1.12408</strain>
    </source>
</reference>
<gene>
    <name evidence="1" type="primary">yppC</name>
    <name evidence="1" type="ORF">GCM10008025_01910</name>
</gene>
<comment type="caution">
    <text evidence="1">The sequence shown here is derived from an EMBL/GenBank/DDBJ whole genome shotgun (WGS) entry which is preliminary data.</text>
</comment>
<name>A0A916RMA2_9BACI</name>
<proteinExistence type="predicted"/>
<evidence type="ECO:0000313" key="2">
    <source>
        <dbReference type="Proteomes" id="UP000613512"/>
    </source>
</evidence>
<reference evidence="1" key="2">
    <citation type="submission" date="2020-09" db="EMBL/GenBank/DDBJ databases">
        <authorList>
            <person name="Sun Q."/>
            <person name="Zhou Y."/>
        </authorList>
    </citation>
    <scope>NUCLEOTIDE SEQUENCE</scope>
    <source>
        <strain evidence="1">CGMCC 1.12408</strain>
    </source>
</reference>
<keyword evidence="2" id="KW-1185">Reference proteome</keyword>
<evidence type="ECO:0008006" key="3">
    <source>
        <dbReference type="Google" id="ProtNLM"/>
    </source>
</evidence>
<dbReference type="AlphaFoldDB" id="A0A916RMA2"/>
<dbReference type="RefSeq" id="WP_188382806.1">
    <property type="nucleotide sequence ID" value="NZ_BMEY01000001.1"/>
</dbReference>
<sequence length="320" mass="38492">MKNLQQYQEYLYYIIKQTEKYNIDNIARTKAYQDFYFKHPEIQWALVATVVSRNAGWNMTDLELPPYKHMLNKNERQQLFMTYERANWLIFSDAYPQLLLYELSKSVPIPWETCLKELRVSSFMIKEWKHFKKTNNKKRLMAALIINEQNVIQRPVIMQPFFKQHIFLRAPYLLQNYLMLNAVLLPTSNGNLYGEFVHGFTKVTNRITLGKKLASQIFHPQIHTSLIEFLLQVEHTGSRRDYEQLFSINLPKSPMLRLLYPIVDHQDNIRNDWYKLGGIRKKWYTWQTFEIKEVGQSFYQKRNLLFAYHYVKKALNKVDD</sequence>
<dbReference type="Proteomes" id="UP000613512">
    <property type="component" value="Unassembled WGS sequence"/>
</dbReference>
<accession>A0A916RMA2</accession>
<dbReference type="EMBL" id="BMEY01000001">
    <property type="protein sequence ID" value="GGA61557.1"/>
    <property type="molecule type" value="Genomic_DNA"/>
</dbReference>
<dbReference type="Pfam" id="PF10720">
    <property type="entry name" value="DUF2515"/>
    <property type="match status" value="1"/>
</dbReference>
<protein>
    <recommendedName>
        <fullName evidence="3">DUF2515 domain-containing protein</fullName>
    </recommendedName>
</protein>
<dbReference type="InterPro" id="IPR019658">
    <property type="entry name" value="DUF2515"/>
</dbReference>
<evidence type="ECO:0000313" key="1">
    <source>
        <dbReference type="EMBL" id="GGA61557.1"/>
    </source>
</evidence>
<organism evidence="1 2">
    <name type="scientific">Ornithinibacillus halotolerans</name>
    <dbReference type="NCBI Taxonomy" id="1274357"/>
    <lineage>
        <taxon>Bacteria</taxon>
        <taxon>Bacillati</taxon>
        <taxon>Bacillota</taxon>
        <taxon>Bacilli</taxon>
        <taxon>Bacillales</taxon>
        <taxon>Bacillaceae</taxon>
        <taxon>Ornithinibacillus</taxon>
    </lineage>
</organism>